<dbReference type="EMBL" id="BTGU01000014">
    <property type="protein sequence ID" value="GMN42273.1"/>
    <property type="molecule type" value="Genomic_DNA"/>
</dbReference>
<gene>
    <name evidence="2" type="ORF">TIFTF001_011493</name>
</gene>
<feature type="compositionally biased region" description="Basic and acidic residues" evidence="1">
    <location>
        <begin position="72"/>
        <end position="87"/>
    </location>
</feature>
<dbReference type="AlphaFoldDB" id="A0AA87ZU40"/>
<feature type="compositionally biased region" description="Gly residues" evidence="1">
    <location>
        <begin position="51"/>
        <end position="68"/>
    </location>
</feature>
<evidence type="ECO:0000256" key="1">
    <source>
        <dbReference type="SAM" id="MobiDB-lite"/>
    </source>
</evidence>
<protein>
    <submittedName>
        <fullName evidence="2">Uncharacterized protein</fullName>
    </submittedName>
</protein>
<reference evidence="2" key="1">
    <citation type="submission" date="2023-07" db="EMBL/GenBank/DDBJ databases">
        <title>draft genome sequence of fig (Ficus carica).</title>
        <authorList>
            <person name="Takahashi T."/>
            <person name="Nishimura K."/>
        </authorList>
    </citation>
    <scope>NUCLEOTIDE SEQUENCE</scope>
</reference>
<dbReference type="Gramene" id="FCD_00001488-RA">
    <property type="protein sequence ID" value="FCD_00001488-RA:cds"/>
    <property type="gene ID" value="FCD_00001488"/>
</dbReference>
<name>A0AA87ZU40_FICCA</name>
<sequence length="111" mass="11791">MVGVIVTTSGIFNGFDDGLRPVLTTVEGGDERADDGEGLRGHVVGVEEVGHGGVGVEGAAEGGGGGGEPLEEGEKRGRRERGLEARREKKRRGVREGRWVLREVSRRVVSE</sequence>
<dbReference type="Proteomes" id="UP001187192">
    <property type="component" value="Unassembled WGS sequence"/>
</dbReference>
<feature type="region of interest" description="Disordered" evidence="1">
    <location>
        <begin position="50"/>
        <end position="94"/>
    </location>
</feature>
<evidence type="ECO:0000313" key="2">
    <source>
        <dbReference type="EMBL" id="GMN42273.1"/>
    </source>
</evidence>
<keyword evidence="3" id="KW-1185">Reference proteome</keyword>
<comment type="caution">
    <text evidence="2">The sequence shown here is derived from an EMBL/GenBank/DDBJ whole genome shotgun (WGS) entry which is preliminary data.</text>
</comment>
<organism evidence="2 3">
    <name type="scientific">Ficus carica</name>
    <name type="common">Common fig</name>
    <dbReference type="NCBI Taxonomy" id="3494"/>
    <lineage>
        <taxon>Eukaryota</taxon>
        <taxon>Viridiplantae</taxon>
        <taxon>Streptophyta</taxon>
        <taxon>Embryophyta</taxon>
        <taxon>Tracheophyta</taxon>
        <taxon>Spermatophyta</taxon>
        <taxon>Magnoliopsida</taxon>
        <taxon>eudicotyledons</taxon>
        <taxon>Gunneridae</taxon>
        <taxon>Pentapetalae</taxon>
        <taxon>rosids</taxon>
        <taxon>fabids</taxon>
        <taxon>Rosales</taxon>
        <taxon>Moraceae</taxon>
        <taxon>Ficeae</taxon>
        <taxon>Ficus</taxon>
    </lineage>
</organism>
<accession>A0AA87ZU40</accession>
<evidence type="ECO:0000313" key="3">
    <source>
        <dbReference type="Proteomes" id="UP001187192"/>
    </source>
</evidence>
<proteinExistence type="predicted"/>